<protein>
    <recommendedName>
        <fullName evidence="5">DUF2493 domain-containing protein</fullName>
    </recommendedName>
</protein>
<dbReference type="Proteomes" id="UP000240283">
    <property type="component" value="Segment"/>
</dbReference>
<evidence type="ECO:0000313" key="4">
    <source>
        <dbReference type="Proteomes" id="UP000240283"/>
    </source>
</evidence>
<evidence type="ECO:0000313" key="3">
    <source>
        <dbReference type="EMBL" id="AUG88509.1"/>
    </source>
</evidence>
<feature type="domain" description="YspA cpYpsA-related SLOG" evidence="1">
    <location>
        <begin position="3"/>
        <end position="66"/>
    </location>
</feature>
<evidence type="ECO:0000259" key="1">
    <source>
        <dbReference type="Pfam" id="PF10686"/>
    </source>
</evidence>
<evidence type="ECO:0008006" key="5">
    <source>
        <dbReference type="Google" id="ProtNLM"/>
    </source>
</evidence>
<dbReference type="SUPFAM" id="SSF102405">
    <property type="entry name" value="MCP/YpsA-like"/>
    <property type="match status" value="1"/>
</dbReference>
<dbReference type="EMBL" id="MG603697">
    <property type="protein sequence ID" value="AUG88509.1"/>
    <property type="molecule type" value="Genomic_DNA"/>
</dbReference>
<dbReference type="Gene3D" id="3.40.50.450">
    <property type="match status" value="1"/>
</dbReference>
<accession>A0A2H5BQ94</accession>
<feature type="domain" description="DUF4326" evidence="2">
    <location>
        <begin position="124"/>
        <end position="202"/>
    </location>
</feature>
<proteinExistence type="predicted"/>
<reference evidence="3 4" key="1">
    <citation type="submission" date="2017-12" db="EMBL/GenBank/DDBJ databases">
        <title>Genomic analysis of a novel phage Vp_R1 lytic to Vibrio parahaemolyticus.</title>
        <authorList>
            <person name="Ren H."/>
            <person name="Li Z."/>
        </authorList>
    </citation>
    <scope>NUCLEOTIDE SEQUENCE [LARGE SCALE GENOMIC DNA]</scope>
</reference>
<name>A0A2H5BQ94_9CAUD</name>
<sequence>MKKVIIAGGRDFINYRLLCAKVDKYRKGSEVEIVCGLAKGADILGKRYALSHKLSVAEFPANWQRHGKSAGYIRNDQMAQYSDVLLAFWDGKSKGTKHMIDLAYKRGLEVHVFRYKREVLPTVVNKYKEDYDIYIGRGSFWGNPYPIDEDNPRGSTIERYRDHLRDLYRKDKVTFMNELIKLNGKKLGCFCKPQPCHGDVIVDVFSKMFMES</sequence>
<gene>
    <name evidence="3" type="ORF">VPR_145</name>
</gene>
<dbReference type="InterPro" id="IPR019627">
    <property type="entry name" value="YAcAr"/>
</dbReference>
<evidence type="ECO:0000259" key="2">
    <source>
        <dbReference type="Pfam" id="PF14216"/>
    </source>
</evidence>
<keyword evidence="4" id="KW-1185">Reference proteome</keyword>
<organism evidence="3 4">
    <name type="scientific">Vibrio phage Vp_R1</name>
    <dbReference type="NCBI Taxonomy" id="2059867"/>
    <lineage>
        <taxon>Viruses</taxon>
        <taxon>Duplodnaviria</taxon>
        <taxon>Heunggongvirae</taxon>
        <taxon>Uroviricota</taxon>
        <taxon>Caudoviricetes</taxon>
        <taxon>Grimontviridae</taxon>
        <taxon>Dalianvirus</taxon>
        <taxon>Dalianvirus R1</taxon>
    </lineage>
</organism>
<dbReference type="InterPro" id="IPR025475">
    <property type="entry name" value="DUF4326"/>
</dbReference>
<dbReference type="Pfam" id="PF14216">
    <property type="entry name" value="DUF4326"/>
    <property type="match status" value="1"/>
</dbReference>
<dbReference type="Pfam" id="PF10686">
    <property type="entry name" value="YAcAr"/>
    <property type="match status" value="1"/>
</dbReference>